<gene>
    <name evidence="2" type="ORF">CHRIB12_LOCUS3551</name>
</gene>
<name>A0A915YU14_9GLOM</name>
<dbReference type="OrthoDB" id="544350at2759"/>
<feature type="region of interest" description="Disordered" evidence="1">
    <location>
        <begin position="1"/>
        <end position="23"/>
    </location>
</feature>
<accession>A0A915YU14</accession>
<protein>
    <submittedName>
        <fullName evidence="2">Uncharacterized protein</fullName>
    </submittedName>
</protein>
<evidence type="ECO:0000313" key="2">
    <source>
        <dbReference type="EMBL" id="CAB5339749.1"/>
    </source>
</evidence>
<dbReference type="VEuPathDB" id="FungiDB:RhiirFUN_024831"/>
<dbReference type="AlphaFoldDB" id="A0A915YU14"/>
<organism evidence="2 3">
    <name type="scientific">Rhizophagus irregularis</name>
    <dbReference type="NCBI Taxonomy" id="588596"/>
    <lineage>
        <taxon>Eukaryota</taxon>
        <taxon>Fungi</taxon>
        <taxon>Fungi incertae sedis</taxon>
        <taxon>Mucoromycota</taxon>
        <taxon>Glomeromycotina</taxon>
        <taxon>Glomeromycetes</taxon>
        <taxon>Glomerales</taxon>
        <taxon>Glomeraceae</taxon>
        <taxon>Rhizophagus</taxon>
    </lineage>
</organism>
<reference evidence="2" key="1">
    <citation type="submission" date="2020-05" db="EMBL/GenBank/DDBJ databases">
        <authorList>
            <person name="Rincon C."/>
            <person name="Sanders R I."/>
            <person name="Robbins C."/>
            <person name="Chaturvedi A."/>
        </authorList>
    </citation>
    <scope>NUCLEOTIDE SEQUENCE</scope>
    <source>
        <strain evidence="2">CHB12</strain>
    </source>
</reference>
<dbReference type="EMBL" id="CAGKOT010000005">
    <property type="protein sequence ID" value="CAB5339749.1"/>
    <property type="molecule type" value="Genomic_DNA"/>
</dbReference>
<feature type="region of interest" description="Disordered" evidence="1">
    <location>
        <begin position="93"/>
        <end position="127"/>
    </location>
</feature>
<evidence type="ECO:0000313" key="3">
    <source>
        <dbReference type="Proteomes" id="UP000684084"/>
    </source>
</evidence>
<proteinExistence type="predicted"/>
<comment type="caution">
    <text evidence="2">The sequence shown here is derived from an EMBL/GenBank/DDBJ whole genome shotgun (WGS) entry which is preliminary data.</text>
</comment>
<dbReference type="Proteomes" id="UP000684084">
    <property type="component" value="Unassembled WGS sequence"/>
</dbReference>
<feature type="compositionally biased region" description="Polar residues" evidence="1">
    <location>
        <begin position="1"/>
        <end position="18"/>
    </location>
</feature>
<evidence type="ECO:0000256" key="1">
    <source>
        <dbReference type="SAM" id="MobiDB-lite"/>
    </source>
</evidence>
<sequence length="127" mass="14770">MRMQNFGMSSTVIDTNKINPKERPDIRELEKSLMSWGWHMGMSQKHSVSDQFISAEKERLRLLEHLGSQLEPFKKPHPESFYKSRLLNFPDLPKPRNLYDSTSDSKDQIHSISGISSDDDNTVTKYQ</sequence>